<reference evidence="13" key="1">
    <citation type="journal article" date="2022" name="bioRxiv">
        <title>Sequencing and chromosome-scale assembly of the giantPleurodeles waltlgenome.</title>
        <authorList>
            <person name="Brown T."/>
            <person name="Elewa A."/>
            <person name="Iarovenko S."/>
            <person name="Subramanian E."/>
            <person name="Araus A.J."/>
            <person name="Petzold A."/>
            <person name="Susuki M."/>
            <person name="Suzuki K.-i.T."/>
            <person name="Hayashi T."/>
            <person name="Toyoda A."/>
            <person name="Oliveira C."/>
            <person name="Osipova E."/>
            <person name="Leigh N.D."/>
            <person name="Simon A."/>
            <person name="Yun M.H."/>
        </authorList>
    </citation>
    <scope>NUCLEOTIDE SEQUENCE</scope>
    <source>
        <strain evidence="13">20211129_DDA</strain>
        <tissue evidence="13">Liver</tissue>
    </source>
</reference>
<dbReference type="GO" id="GO:0006044">
    <property type="term" value="P:N-acetylglucosamine metabolic process"/>
    <property type="evidence" value="ECO:0007669"/>
    <property type="project" value="TreeGrafter"/>
</dbReference>
<evidence type="ECO:0000313" key="13">
    <source>
        <dbReference type="EMBL" id="KAJ1134889.1"/>
    </source>
</evidence>
<dbReference type="GO" id="GO:0001517">
    <property type="term" value="F:N-acetylglucosamine 6-O-sulfotransferase activity"/>
    <property type="evidence" value="ECO:0007669"/>
    <property type="project" value="UniProtKB-ARBA"/>
</dbReference>
<gene>
    <name evidence="13" type="ORF">NDU88_001335</name>
</gene>
<evidence type="ECO:0000256" key="1">
    <source>
        <dbReference type="ARBA" id="ARBA00004323"/>
    </source>
</evidence>
<evidence type="ECO:0000256" key="7">
    <source>
        <dbReference type="ARBA" id="ARBA00023034"/>
    </source>
</evidence>
<evidence type="ECO:0000256" key="6">
    <source>
        <dbReference type="ARBA" id="ARBA00022989"/>
    </source>
</evidence>
<dbReference type="Gene3D" id="3.40.50.300">
    <property type="entry name" value="P-loop containing nucleotide triphosphate hydrolases"/>
    <property type="match status" value="1"/>
</dbReference>
<keyword evidence="10" id="KW-0119">Carbohydrate metabolism</keyword>
<evidence type="ECO:0000256" key="5">
    <source>
        <dbReference type="ARBA" id="ARBA00022968"/>
    </source>
</evidence>
<keyword evidence="6" id="KW-1133">Transmembrane helix</keyword>
<protein>
    <recommendedName>
        <fullName evidence="11">Sulfotransferase</fullName>
        <ecNumber evidence="11">2.8.2.-</ecNumber>
    </recommendedName>
</protein>
<feature type="domain" description="Sulfotransferase" evidence="12">
    <location>
        <begin position="47"/>
        <end position="356"/>
    </location>
</feature>
<keyword evidence="4" id="KW-0812">Transmembrane</keyword>
<dbReference type="Pfam" id="PF00685">
    <property type="entry name" value="Sulfotransfer_1"/>
    <property type="match status" value="1"/>
</dbReference>
<evidence type="ECO:0000256" key="10">
    <source>
        <dbReference type="ARBA" id="ARBA00023277"/>
    </source>
</evidence>
<dbReference type="SUPFAM" id="SSF52540">
    <property type="entry name" value="P-loop containing nucleoside triphosphate hydrolases"/>
    <property type="match status" value="1"/>
</dbReference>
<keyword evidence="5" id="KW-0735">Signal-anchor</keyword>
<dbReference type="FunFam" id="3.40.50.300:FF:000703">
    <property type="entry name" value="Sulfotransferase"/>
    <property type="match status" value="1"/>
</dbReference>
<organism evidence="13 14">
    <name type="scientific">Pleurodeles waltl</name>
    <name type="common">Iberian ribbed newt</name>
    <dbReference type="NCBI Taxonomy" id="8319"/>
    <lineage>
        <taxon>Eukaryota</taxon>
        <taxon>Metazoa</taxon>
        <taxon>Chordata</taxon>
        <taxon>Craniata</taxon>
        <taxon>Vertebrata</taxon>
        <taxon>Euteleostomi</taxon>
        <taxon>Amphibia</taxon>
        <taxon>Batrachia</taxon>
        <taxon>Caudata</taxon>
        <taxon>Salamandroidea</taxon>
        <taxon>Salamandridae</taxon>
        <taxon>Pleurodelinae</taxon>
        <taxon>Pleurodeles</taxon>
    </lineage>
</organism>
<evidence type="ECO:0000256" key="11">
    <source>
        <dbReference type="RuleBase" id="RU361155"/>
    </source>
</evidence>
<proteinExistence type="inferred from homology"/>
<keyword evidence="7" id="KW-0333">Golgi apparatus</keyword>
<dbReference type="Proteomes" id="UP001066276">
    <property type="component" value="Chromosome 6"/>
</dbReference>
<dbReference type="EMBL" id="JANPWB010000010">
    <property type="protein sequence ID" value="KAJ1134889.1"/>
    <property type="molecule type" value="Genomic_DNA"/>
</dbReference>
<evidence type="ECO:0000256" key="9">
    <source>
        <dbReference type="ARBA" id="ARBA00023180"/>
    </source>
</evidence>
<comment type="subcellular location">
    <subcellularLocation>
        <location evidence="1">Golgi apparatus membrane</location>
        <topology evidence="1">Single-pass type II membrane protein</topology>
    </subcellularLocation>
</comment>
<keyword evidence="8" id="KW-0472">Membrane</keyword>
<keyword evidence="14" id="KW-1185">Reference proteome</keyword>
<evidence type="ECO:0000313" key="14">
    <source>
        <dbReference type="Proteomes" id="UP001066276"/>
    </source>
</evidence>
<sequence>MIGRCFVCKLYILVLAIVLLFSLYSSWQVQQLPMPILQETPTVPERTHLLIISTWRSGSSFLGQLFNHNPDVFYMLEPTRAVWFSMANQSPYFLHTPIRELIRSIFRCDMGAFLPYMPEGKFFSEIFAWHESRALCSHSTCSSMPPSKVIDRPECNRTCRQVPFEKMEEACKAHSHVVVKEVRFFDLEVLYPLLTDPHLNLKIIHLVRDPRAVVSSREHFLQLEVDDAIISNAQNVTANIGVVMEEICGAQMRMYQTALLDPPPFLKDRYIMVRYEDMVKDPLGYLKTWYDYIGLSLSPTMESWIYNITHGSGPKDKGFMPFTGDSLKLAQHWRDKLSFEKVQLIQDVCKKEMAMFGYRLVKSKAEQKDKSLDLILSMKTDSL</sequence>
<evidence type="ECO:0000256" key="8">
    <source>
        <dbReference type="ARBA" id="ARBA00023136"/>
    </source>
</evidence>
<dbReference type="InterPro" id="IPR027417">
    <property type="entry name" value="P-loop_NTPase"/>
</dbReference>
<dbReference type="InterPro" id="IPR051135">
    <property type="entry name" value="Gal/GlcNAc/GalNAc_ST"/>
</dbReference>
<evidence type="ECO:0000256" key="4">
    <source>
        <dbReference type="ARBA" id="ARBA00022692"/>
    </source>
</evidence>
<evidence type="ECO:0000256" key="3">
    <source>
        <dbReference type="ARBA" id="ARBA00022679"/>
    </source>
</evidence>
<comment type="similarity">
    <text evidence="2">Belongs to the sulfotransferase 1 family. Gal/GlcNAc/GalNAc subfamily.</text>
</comment>
<dbReference type="PANTHER" id="PTHR10704:SF4">
    <property type="entry name" value="CARBOHYDRATE SULFOTRANSFERASE 6"/>
    <property type="match status" value="1"/>
</dbReference>
<dbReference type="EC" id="2.8.2.-" evidence="11"/>
<keyword evidence="9" id="KW-0325">Glycoprotein</keyword>
<dbReference type="PANTHER" id="PTHR10704">
    <property type="entry name" value="CARBOHYDRATE SULFOTRANSFERASE"/>
    <property type="match status" value="1"/>
</dbReference>
<name>A0AAV7Q5Q6_PLEWA</name>
<comment type="caution">
    <text evidence="13">The sequence shown here is derived from an EMBL/GenBank/DDBJ whole genome shotgun (WGS) entry which is preliminary data.</text>
</comment>
<dbReference type="GO" id="GO:0000139">
    <property type="term" value="C:Golgi membrane"/>
    <property type="evidence" value="ECO:0007669"/>
    <property type="project" value="UniProtKB-SubCell"/>
</dbReference>
<dbReference type="AlphaFoldDB" id="A0AAV7Q5Q6"/>
<dbReference type="GO" id="GO:0006790">
    <property type="term" value="P:sulfur compound metabolic process"/>
    <property type="evidence" value="ECO:0007669"/>
    <property type="project" value="TreeGrafter"/>
</dbReference>
<evidence type="ECO:0000256" key="2">
    <source>
        <dbReference type="ARBA" id="ARBA00005530"/>
    </source>
</evidence>
<accession>A0AAV7Q5Q6</accession>
<dbReference type="InterPro" id="IPR000863">
    <property type="entry name" value="Sulfotransferase_dom"/>
</dbReference>
<keyword evidence="3 11" id="KW-0808">Transferase</keyword>
<evidence type="ECO:0000259" key="12">
    <source>
        <dbReference type="Pfam" id="PF00685"/>
    </source>
</evidence>